<keyword evidence="3" id="KW-1185">Reference proteome</keyword>
<accession>A0AAV4XIG0</accession>
<protein>
    <submittedName>
        <fullName evidence="2">Uncharacterized protein</fullName>
    </submittedName>
</protein>
<dbReference type="Proteomes" id="UP001054945">
    <property type="component" value="Unassembled WGS sequence"/>
</dbReference>
<reference evidence="2 3" key="1">
    <citation type="submission" date="2021-06" db="EMBL/GenBank/DDBJ databases">
        <title>Caerostris extrusa draft genome.</title>
        <authorList>
            <person name="Kono N."/>
            <person name="Arakawa K."/>
        </authorList>
    </citation>
    <scope>NUCLEOTIDE SEQUENCE [LARGE SCALE GENOMIC DNA]</scope>
</reference>
<keyword evidence="1" id="KW-1133">Transmembrane helix</keyword>
<dbReference type="EMBL" id="BPLR01000460">
    <property type="protein sequence ID" value="GIY94971.1"/>
    <property type="molecule type" value="Genomic_DNA"/>
</dbReference>
<dbReference type="AlphaFoldDB" id="A0AAV4XIG0"/>
<evidence type="ECO:0000313" key="3">
    <source>
        <dbReference type="Proteomes" id="UP001054945"/>
    </source>
</evidence>
<comment type="caution">
    <text evidence="2">The sequence shown here is derived from an EMBL/GenBank/DDBJ whole genome shotgun (WGS) entry which is preliminary data.</text>
</comment>
<evidence type="ECO:0000256" key="1">
    <source>
        <dbReference type="SAM" id="Phobius"/>
    </source>
</evidence>
<sequence length="140" mass="15728">MGWNLTSLNVLAESFLSKSHLIVCPFKLPDESSWLHCPDSTGDSLSSEGIVCYQKISRFGETDLAEDRFYWLLLPTFLLLFFQGSIFETMFRTFGAVVSLYSFISSSNCSSKSAILTIGQPLLNSKRHTVTNVMRINTIL</sequence>
<keyword evidence="1" id="KW-0812">Transmembrane</keyword>
<gene>
    <name evidence="2" type="ORF">CEXT_652721</name>
</gene>
<name>A0AAV4XIG0_CAEEX</name>
<organism evidence="2 3">
    <name type="scientific">Caerostris extrusa</name>
    <name type="common">Bark spider</name>
    <name type="synonym">Caerostris bankana</name>
    <dbReference type="NCBI Taxonomy" id="172846"/>
    <lineage>
        <taxon>Eukaryota</taxon>
        <taxon>Metazoa</taxon>
        <taxon>Ecdysozoa</taxon>
        <taxon>Arthropoda</taxon>
        <taxon>Chelicerata</taxon>
        <taxon>Arachnida</taxon>
        <taxon>Araneae</taxon>
        <taxon>Araneomorphae</taxon>
        <taxon>Entelegynae</taxon>
        <taxon>Araneoidea</taxon>
        <taxon>Araneidae</taxon>
        <taxon>Caerostris</taxon>
    </lineage>
</organism>
<evidence type="ECO:0000313" key="2">
    <source>
        <dbReference type="EMBL" id="GIY94971.1"/>
    </source>
</evidence>
<proteinExistence type="predicted"/>
<keyword evidence="1" id="KW-0472">Membrane</keyword>
<feature type="transmembrane region" description="Helical" evidence="1">
    <location>
        <begin position="69"/>
        <end position="87"/>
    </location>
</feature>